<dbReference type="NCBIfam" id="TIGR00112">
    <property type="entry name" value="proC"/>
    <property type="match status" value="1"/>
</dbReference>
<sequence>MLETTIGFIGCGNMGSAMIGGITGSGLVPASKVIASAHTSATVEKIKDQFGIRTTLDNQTVAKEADILFLAVKPYLYAEVIKEIKDVVSEDAVIVAIAAGQSIEKIEGCFGHPVKLVRSMPNTPAMVLEAMSALTPNDNVTPEELDTVISIFNSFGKCEVVPETLMDAVTGVSGSSPAYVYMFIEAMADAAVWDGMPRAQAYKFAAQSVLGAAKMVLETGKHPGELKDAVCSPGGTTIAAVAALEKQNLRSTVMNAQHACTEKSKEMSK</sequence>
<accession>A0ABR7IAY1</accession>
<proteinExistence type="inferred from homology"/>
<evidence type="ECO:0000259" key="9">
    <source>
        <dbReference type="Pfam" id="PF14748"/>
    </source>
</evidence>
<dbReference type="SUPFAM" id="SSF48179">
    <property type="entry name" value="6-phosphogluconate dehydrogenase C-terminal domain-like"/>
    <property type="match status" value="1"/>
</dbReference>
<comment type="pathway">
    <text evidence="5 7">Amino-acid biosynthesis; L-proline biosynthesis; L-proline from L-glutamate 5-semialdehyde: step 1/1.</text>
</comment>
<dbReference type="Gene3D" id="3.40.50.720">
    <property type="entry name" value="NAD(P)-binding Rossmann-like Domain"/>
    <property type="match status" value="1"/>
</dbReference>
<evidence type="ECO:0000313" key="10">
    <source>
        <dbReference type="EMBL" id="MBC5754109.1"/>
    </source>
</evidence>
<dbReference type="Proteomes" id="UP000621540">
    <property type="component" value="Unassembled WGS sequence"/>
</dbReference>
<reference evidence="10 11" key="1">
    <citation type="submission" date="2020-08" db="EMBL/GenBank/DDBJ databases">
        <title>Genome public.</title>
        <authorList>
            <person name="Liu C."/>
            <person name="Sun Q."/>
        </authorList>
    </citation>
    <scope>NUCLEOTIDE SEQUENCE [LARGE SCALE GENOMIC DNA]</scope>
    <source>
        <strain evidence="10 11">BX0805</strain>
    </source>
</reference>
<dbReference type="InterPro" id="IPR000304">
    <property type="entry name" value="Pyrroline-COOH_reductase"/>
</dbReference>
<dbReference type="HAMAP" id="MF_01925">
    <property type="entry name" value="P5C_reductase"/>
    <property type="match status" value="1"/>
</dbReference>
<dbReference type="InterPro" id="IPR036291">
    <property type="entry name" value="NAD(P)-bd_dom_sf"/>
</dbReference>
<keyword evidence="5" id="KW-0963">Cytoplasm</keyword>
<dbReference type="InterPro" id="IPR053790">
    <property type="entry name" value="P5CR-like_CS"/>
</dbReference>
<keyword evidence="3 5" id="KW-0521">NADP</keyword>
<comment type="subcellular location">
    <subcellularLocation>
        <location evidence="5">Cytoplasm</location>
    </subcellularLocation>
</comment>
<dbReference type="InterPro" id="IPR028939">
    <property type="entry name" value="P5C_Rdtase_cat_N"/>
</dbReference>
<comment type="similarity">
    <text evidence="1 5 7">Belongs to the pyrroline-5-carboxylate reductase family.</text>
</comment>
<dbReference type="PANTHER" id="PTHR11645:SF0">
    <property type="entry name" value="PYRROLINE-5-CARBOXYLATE REDUCTASE 3"/>
    <property type="match status" value="1"/>
</dbReference>
<keyword evidence="4 5" id="KW-0560">Oxidoreductase</keyword>
<keyword evidence="2 5" id="KW-0641">Proline biosynthesis</keyword>
<dbReference type="RefSeq" id="WP_186982255.1">
    <property type="nucleotide sequence ID" value="NZ_JACOQH010000005.1"/>
</dbReference>
<organism evidence="10 11">
    <name type="scientific">Roseburia yibonii</name>
    <dbReference type="NCBI Taxonomy" id="2763063"/>
    <lineage>
        <taxon>Bacteria</taxon>
        <taxon>Bacillati</taxon>
        <taxon>Bacillota</taxon>
        <taxon>Clostridia</taxon>
        <taxon>Lachnospirales</taxon>
        <taxon>Lachnospiraceae</taxon>
        <taxon>Roseburia</taxon>
    </lineage>
</organism>
<name>A0ABR7IAY1_9FIRM</name>
<dbReference type="Pfam" id="PF14748">
    <property type="entry name" value="P5CR_dimer"/>
    <property type="match status" value="1"/>
</dbReference>
<protein>
    <recommendedName>
        <fullName evidence="5 6">Pyrroline-5-carboxylate reductase</fullName>
        <shortName evidence="5">P5C reductase</shortName>
        <shortName evidence="5">P5CR</shortName>
        <ecNumber evidence="5 6">1.5.1.2</ecNumber>
    </recommendedName>
    <alternativeName>
        <fullName evidence="5">PCA reductase</fullName>
    </alternativeName>
</protein>
<evidence type="ECO:0000256" key="6">
    <source>
        <dbReference type="NCBIfam" id="TIGR00112"/>
    </source>
</evidence>
<dbReference type="Pfam" id="PF03807">
    <property type="entry name" value="F420_oxidored"/>
    <property type="match status" value="1"/>
</dbReference>
<evidence type="ECO:0000313" key="11">
    <source>
        <dbReference type="Proteomes" id="UP000621540"/>
    </source>
</evidence>
<dbReference type="PANTHER" id="PTHR11645">
    <property type="entry name" value="PYRROLINE-5-CARBOXYLATE REDUCTASE"/>
    <property type="match status" value="1"/>
</dbReference>
<evidence type="ECO:0000256" key="5">
    <source>
        <dbReference type="HAMAP-Rule" id="MF_01925"/>
    </source>
</evidence>
<dbReference type="SUPFAM" id="SSF51735">
    <property type="entry name" value="NAD(P)-binding Rossmann-fold domains"/>
    <property type="match status" value="1"/>
</dbReference>
<dbReference type="InterPro" id="IPR029036">
    <property type="entry name" value="P5CR_dimer"/>
</dbReference>
<dbReference type="PROSITE" id="PS00521">
    <property type="entry name" value="P5CR"/>
    <property type="match status" value="1"/>
</dbReference>
<keyword evidence="11" id="KW-1185">Reference proteome</keyword>
<gene>
    <name evidence="5 10" type="primary">proC</name>
    <name evidence="10" type="ORF">H8Z76_08715</name>
</gene>
<comment type="catalytic activity">
    <reaction evidence="5">
        <text>L-proline + NAD(+) = (S)-1-pyrroline-5-carboxylate + NADH + 2 H(+)</text>
        <dbReference type="Rhea" id="RHEA:14105"/>
        <dbReference type="ChEBI" id="CHEBI:15378"/>
        <dbReference type="ChEBI" id="CHEBI:17388"/>
        <dbReference type="ChEBI" id="CHEBI:57540"/>
        <dbReference type="ChEBI" id="CHEBI:57945"/>
        <dbReference type="ChEBI" id="CHEBI:60039"/>
        <dbReference type="EC" id="1.5.1.2"/>
    </reaction>
</comment>
<dbReference type="GO" id="GO:0004735">
    <property type="term" value="F:pyrroline-5-carboxylate reductase activity"/>
    <property type="evidence" value="ECO:0007669"/>
    <property type="project" value="UniProtKB-EC"/>
</dbReference>
<feature type="domain" description="Pyrroline-5-carboxylate reductase catalytic N-terminal" evidence="8">
    <location>
        <begin position="5"/>
        <end position="100"/>
    </location>
</feature>
<evidence type="ECO:0000256" key="1">
    <source>
        <dbReference type="ARBA" id="ARBA00005525"/>
    </source>
</evidence>
<comment type="catalytic activity">
    <reaction evidence="5 7">
        <text>L-proline + NADP(+) = (S)-1-pyrroline-5-carboxylate + NADPH + 2 H(+)</text>
        <dbReference type="Rhea" id="RHEA:14109"/>
        <dbReference type="ChEBI" id="CHEBI:15378"/>
        <dbReference type="ChEBI" id="CHEBI:17388"/>
        <dbReference type="ChEBI" id="CHEBI:57783"/>
        <dbReference type="ChEBI" id="CHEBI:58349"/>
        <dbReference type="ChEBI" id="CHEBI:60039"/>
        <dbReference type="EC" id="1.5.1.2"/>
    </reaction>
</comment>
<feature type="domain" description="Pyrroline-5-carboxylate reductase dimerisation" evidence="9">
    <location>
        <begin position="163"/>
        <end position="267"/>
    </location>
</feature>
<evidence type="ECO:0000256" key="7">
    <source>
        <dbReference type="RuleBase" id="RU003903"/>
    </source>
</evidence>
<dbReference type="PIRSF" id="PIRSF000193">
    <property type="entry name" value="Pyrrol-5-carb_rd"/>
    <property type="match status" value="1"/>
</dbReference>
<dbReference type="EMBL" id="JACOQH010000005">
    <property type="protein sequence ID" value="MBC5754109.1"/>
    <property type="molecule type" value="Genomic_DNA"/>
</dbReference>
<comment type="function">
    <text evidence="5">Catalyzes the reduction of 1-pyrroline-5-carboxylate (PCA) to L-proline.</text>
</comment>
<dbReference type="InterPro" id="IPR008927">
    <property type="entry name" value="6-PGluconate_DH-like_C_sf"/>
</dbReference>
<dbReference type="Gene3D" id="1.10.3730.10">
    <property type="entry name" value="ProC C-terminal domain-like"/>
    <property type="match status" value="1"/>
</dbReference>
<evidence type="ECO:0000256" key="3">
    <source>
        <dbReference type="ARBA" id="ARBA00022857"/>
    </source>
</evidence>
<dbReference type="EC" id="1.5.1.2" evidence="5 6"/>
<comment type="caution">
    <text evidence="10">The sequence shown here is derived from an EMBL/GenBank/DDBJ whole genome shotgun (WGS) entry which is preliminary data.</text>
</comment>
<evidence type="ECO:0000259" key="8">
    <source>
        <dbReference type="Pfam" id="PF03807"/>
    </source>
</evidence>
<evidence type="ECO:0000256" key="2">
    <source>
        <dbReference type="ARBA" id="ARBA00022650"/>
    </source>
</evidence>
<evidence type="ECO:0000256" key="4">
    <source>
        <dbReference type="ARBA" id="ARBA00023002"/>
    </source>
</evidence>
<keyword evidence="5 7" id="KW-0028">Amino-acid biosynthesis</keyword>